<keyword evidence="1" id="KW-1133">Transmembrane helix</keyword>
<dbReference type="Proteomes" id="UP000183988">
    <property type="component" value="Unassembled WGS sequence"/>
</dbReference>
<dbReference type="OrthoDB" id="2967072at2"/>
<proteinExistence type="predicted"/>
<dbReference type="STRING" id="930117.SAMN05216225_101013"/>
<name>A0A1M5FT58_9BACI</name>
<gene>
    <name evidence="2" type="ORF">SAMN05216225_101013</name>
</gene>
<organism evidence="2 3">
    <name type="scientific">Ornithinibacillus halophilus</name>
    <dbReference type="NCBI Taxonomy" id="930117"/>
    <lineage>
        <taxon>Bacteria</taxon>
        <taxon>Bacillati</taxon>
        <taxon>Bacillota</taxon>
        <taxon>Bacilli</taxon>
        <taxon>Bacillales</taxon>
        <taxon>Bacillaceae</taxon>
        <taxon>Ornithinibacillus</taxon>
    </lineage>
</organism>
<dbReference type="RefSeq" id="WP_072889200.1">
    <property type="nucleotide sequence ID" value="NZ_FQVW01000010.1"/>
</dbReference>
<dbReference type="GO" id="GO:0140359">
    <property type="term" value="F:ABC-type transporter activity"/>
    <property type="evidence" value="ECO:0007669"/>
    <property type="project" value="InterPro"/>
</dbReference>
<feature type="transmembrane region" description="Helical" evidence="1">
    <location>
        <begin position="293"/>
        <end position="315"/>
    </location>
</feature>
<dbReference type="AlphaFoldDB" id="A0A1M5FT58"/>
<evidence type="ECO:0000313" key="2">
    <source>
        <dbReference type="EMBL" id="SHF94683.1"/>
    </source>
</evidence>
<evidence type="ECO:0000313" key="3">
    <source>
        <dbReference type="Proteomes" id="UP000183988"/>
    </source>
</evidence>
<dbReference type="GO" id="GO:0005886">
    <property type="term" value="C:plasma membrane"/>
    <property type="evidence" value="ECO:0007669"/>
    <property type="project" value="UniProtKB-SubCell"/>
</dbReference>
<feature type="transmembrane region" description="Helical" evidence="1">
    <location>
        <begin position="347"/>
        <end position="368"/>
    </location>
</feature>
<feature type="transmembrane region" description="Helical" evidence="1">
    <location>
        <begin position="209"/>
        <end position="230"/>
    </location>
</feature>
<keyword evidence="3" id="KW-1185">Reference proteome</keyword>
<accession>A0A1M5FT58</accession>
<keyword evidence="1" id="KW-0472">Membrane</keyword>
<dbReference type="Pfam" id="PF12679">
    <property type="entry name" value="ABC2_membrane_2"/>
    <property type="match status" value="1"/>
</dbReference>
<protein>
    <recommendedName>
        <fullName evidence="4">ABC-2 type transport system permease protein</fullName>
    </recommendedName>
</protein>
<evidence type="ECO:0008006" key="4">
    <source>
        <dbReference type="Google" id="ProtNLM"/>
    </source>
</evidence>
<evidence type="ECO:0000256" key="1">
    <source>
        <dbReference type="SAM" id="Phobius"/>
    </source>
</evidence>
<feature type="transmembrane region" description="Helical" evidence="1">
    <location>
        <begin position="167"/>
        <end position="188"/>
    </location>
</feature>
<dbReference type="EMBL" id="FQVW01000010">
    <property type="protein sequence ID" value="SHF94683.1"/>
    <property type="molecule type" value="Genomic_DNA"/>
</dbReference>
<feature type="transmembrane region" description="Helical" evidence="1">
    <location>
        <begin position="264"/>
        <end position="286"/>
    </location>
</feature>
<sequence>MFWRYTLFEAKLLIKNRKIWFITAFLLLFYLLFFMYNQQEQPPSLADQKRQDVGMVYAAFDHLDLLRHDLPEVAEVYDYVTQISSLVGMQVWNIGRGSDSEQYIEDGLKANELRLKVHELGNEGIPEHLIVPREEILKENALLHYIRDNELPIESDSFATNHFITKALNAMTGILFLVVFLIAGNELLVFEQRHRTVMKGFPLSFMKRIISKVLTYFVFLYSLLLVGFYIGTIYADKKLNAGEFEFPVLIYKDGGFIAVSTGEYLLNVFLGLALVAIVILLLSILLNMLFKNAFANVLIGIGIFLLPDLMMAAGINATFLDPIKSIDIANVLSGDLAVQLGNDAIDYGYAMMSLGIIAVLLVGVIFAINKFQYQRTPKHSPLEKAF</sequence>
<reference evidence="2 3" key="1">
    <citation type="submission" date="2016-11" db="EMBL/GenBank/DDBJ databases">
        <authorList>
            <person name="Jaros S."/>
            <person name="Januszkiewicz K."/>
            <person name="Wedrychowicz H."/>
        </authorList>
    </citation>
    <scope>NUCLEOTIDE SEQUENCE [LARGE SCALE GENOMIC DNA]</scope>
    <source>
        <strain evidence="2 3">IBRC-M 10683</strain>
    </source>
</reference>
<keyword evidence="1" id="KW-0812">Transmembrane</keyword>
<feature type="transmembrane region" description="Helical" evidence="1">
    <location>
        <begin position="20"/>
        <end position="36"/>
    </location>
</feature>